<accession>Q0U6S6</accession>
<gene>
    <name evidence="2" type="ORF">SNOG_12538</name>
</gene>
<dbReference type="Proteomes" id="UP000001055">
    <property type="component" value="Unassembled WGS sequence"/>
</dbReference>
<dbReference type="KEGG" id="pno:SNOG_12538"/>
<dbReference type="AlphaFoldDB" id="Q0U6S6"/>
<organism evidence="2 3">
    <name type="scientific">Phaeosphaeria nodorum (strain SN15 / ATCC MYA-4574 / FGSC 10173)</name>
    <name type="common">Glume blotch fungus</name>
    <name type="synonym">Parastagonospora nodorum</name>
    <dbReference type="NCBI Taxonomy" id="321614"/>
    <lineage>
        <taxon>Eukaryota</taxon>
        <taxon>Fungi</taxon>
        <taxon>Dikarya</taxon>
        <taxon>Ascomycota</taxon>
        <taxon>Pezizomycotina</taxon>
        <taxon>Dothideomycetes</taxon>
        <taxon>Pleosporomycetidae</taxon>
        <taxon>Pleosporales</taxon>
        <taxon>Pleosporineae</taxon>
        <taxon>Phaeosphaeriaceae</taxon>
        <taxon>Parastagonospora</taxon>
    </lineage>
</organism>
<name>Q0U6S6_PHANO</name>
<evidence type="ECO:0000313" key="3">
    <source>
        <dbReference type="Proteomes" id="UP000001055"/>
    </source>
</evidence>
<dbReference type="InParanoid" id="Q0U6S6"/>
<sequence length="121" mass="13835">MTRKRKKVIELCKVPTVAELNADYVADSDEEVVTQEGDPTTQRKSDPHYDHVTFIPRSLEYLPKDVTQASWNIDFTAAKQCYADRRYGDVVPTERPGLDIASFDQADVMLSSRFDFDIMIT</sequence>
<proteinExistence type="predicted"/>
<evidence type="ECO:0000313" key="2">
    <source>
        <dbReference type="EMBL" id="EAT79836.1"/>
    </source>
</evidence>
<dbReference type="RefSeq" id="XP_001802759.1">
    <property type="nucleotide sequence ID" value="XM_001802707.1"/>
</dbReference>
<evidence type="ECO:0000256" key="1">
    <source>
        <dbReference type="SAM" id="MobiDB-lite"/>
    </source>
</evidence>
<protein>
    <submittedName>
        <fullName evidence="2">Uncharacterized protein</fullName>
    </submittedName>
</protein>
<dbReference type="GeneID" id="5979668"/>
<dbReference type="EMBL" id="CH445347">
    <property type="protein sequence ID" value="EAT79836.1"/>
    <property type="molecule type" value="Genomic_DNA"/>
</dbReference>
<feature type="region of interest" description="Disordered" evidence="1">
    <location>
        <begin position="29"/>
        <end position="48"/>
    </location>
</feature>
<reference evidence="3" key="1">
    <citation type="journal article" date="2007" name="Plant Cell">
        <title>Dothideomycete-plant interactions illuminated by genome sequencing and EST analysis of the wheat pathogen Stagonospora nodorum.</title>
        <authorList>
            <person name="Hane J.K."/>
            <person name="Lowe R.G."/>
            <person name="Solomon P.S."/>
            <person name="Tan K.C."/>
            <person name="Schoch C.L."/>
            <person name="Spatafora J.W."/>
            <person name="Crous P.W."/>
            <person name="Kodira C."/>
            <person name="Birren B.W."/>
            <person name="Galagan J.E."/>
            <person name="Torriani S.F."/>
            <person name="McDonald B.A."/>
            <person name="Oliver R.P."/>
        </authorList>
    </citation>
    <scope>NUCLEOTIDE SEQUENCE [LARGE SCALE GENOMIC DNA]</scope>
    <source>
        <strain evidence="3">SN15 / ATCC MYA-4574 / FGSC 10173</strain>
    </source>
</reference>